<organism evidence="2 3">
    <name type="scientific">Fusarium albosuccineum</name>
    <dbReference type="NCBI Taxonomy" id="1237068"/>
    <lineage>
        <taxon>Eukaryota</taxon>
        <taxon>Fungi</taxon>
        <taxon>Dikarya</taxon>
        <taxon>Ascomycota</taxon>
        <taxon>Pezizomycotina</taxon>
        <taxon>Sordariomycetes</taxon>
        <taxon>Hypocreomycetidae</taxon>
        <taxon>Hypocreales</taxon>
        <taxon>Nectriaceae</taxon>
        <taxon>Fusarium</taxon>
        <taxon>Fusarium decemcellulare species complex</taxon>
    </lineage>
</organism>
<dbReference type="EMBL" id="JAADYS010001277">
    <property type="protein sequence ID" value="KAF4463911.1"/>
    <property type="molecule type" value="Genomic_DNA"/>
</dbReference>
<protein>
    <submittedName>
        <fullName evidence="2">PAN domain-containing</fullName>
    </submittedName>
</protein>
<keyword evidence="3" id="KW-1185">Reference proteome</keyword>
<sequence length="359" mass="38379">MAAGIFLTCLLFARVSATAGVCNRDNLFRCFIDQRYSVQASGFCSGLSPFTATVATTTATMSEHTITLLFEAQVTVDAIIDTITSTTTEFTETIPTSTTVVTQGADNVVKRDAAASPAPPKCMTNGVTYPASRITSACSCIDVPAVTVSVTQTVSIETVTRTTTAYTTPLATITAWETIYTATSSGVLTATVAPPSVNRLINGDFETGTLEGWQLVPDSWKGQMSNWNVAPVGQGNWSLQVLGSADNSLGSLLQIKPIYLESGKYRVKTRSTPFKFPMNTDAWRNTVVFEAVNLDRGTNITVKYGGGKVQVIGRAIAVPFQQDFDIPKEAAGYTQVSIRYTAPNPPFASIDGISLERLA</sequence>
<feature type="signal peptide" evidence="1">
    <location>
        <begin position="1"/>
        <end position="17"/>
    </location>
</feature>
<accession>A0A8H4L7X1</accession>
<dbReference type="OrthoDB" id="3562088at2759"/>
<evidence type="ECO:0000256" key="1">
    <source>
        <dbReference type="SAM" id="SignalP"/>
    </source>
</evidence>
<keyword evidence="1" id="KW-0732">Signal</keyword>
<dbReference type="AlphaFoldDB" id="A0A8H4L7X1"/>
<comment type="caution">
    <text evidence="2">The sequence shown here is derived from an EMBL/GenBank/DDBJ whole genome shotgun (WGS) entry which is preliminary data.</text>
</comment>
<reference evidence="2 3" key="1">
    <citation type="submission" date="2020-01" db="EMBL/GenBank/DDBJ databases">
        <title>Identification and distribution of gene clusters putatively required for synthesis of sphingolipid metabolism inhibitors in phylogenetically diverse species of the filamentous fungus Fusarium.</title>
        <authorList>
            <person name="Kim H.-S."/>
            <person name="Busman M."/>
            <person name="Brown D.W."/>
            <person name="Divon H."/>
            <person name="Uhlig S."/>
            <person name="Proctor R.H."/>
        </authorList>
    </citation>
    <scope>NUCLEOTIDE SEQUENCE [LARGE SCALE GENOMIC DNA]</scope>
    <source>
        <strain evidence="2 3">NRRL 20459</strain>
    </source>
</reference>
<proteinExistence type="predicted"/>
<name>A0A8H4L7X1_9HYPO</name>
<feature type="chain" id="PRO_5034913689" evidence="1">
    <location>
        <begin position="18"/>
        <end position="359"/>
    </location>
</feature>
<dbReference type="Proteomes" id="UP000554235">
    <property type="component" value="Unassembled WGS sequence"/>
</dbReference>
<evidence type="ECO:0000313" key="2">
    <source>
        <dbReference type="EMBL" id="KAF4463911.1"/>
    </source>
</evidence>
<gene>
    <name evidence="2" type="ORF">FALBO_9266</name>
</gene>
<dbReference type="Gene3D" id="2.60.120.260">
    <property type="entry name" value="Galactose-binding domain-like"/>
    <property type="match status" value="1"/>
</dbReference>
<evidence type="ECO:0000313" key="3">
    <source>
        <dbReference type="Proteomes" id="UP000554235"/>
    </source>
</evidence>